<sequence>MNRTLRDGALNRRGLLTFAGAAVLAGCTPAKSPSTDGADGVLKFSIVAPESASSLESFWRPIIADMEKATGLKIEPYIGANYTALVEAMRFKQTHFGWFTNLSGLEAIRRANGEVFARTFDPGGDDGYNSVILVPASSKTTLEDILRCDKTLNFGIGDAKSTSGTLAPKTYLFSPKGIDIQTCFKTLKSANHNTNLVGVANGVLDAATGNTTSLRLQRERDIERKAKGEPTLGDKVRVVWTSPRLPEDPIVWRKDLDPAIKEKLRQFFLTYAQGEGPEAERQRGLLAKISIGGFKPADDNHLLRVREMEATENVLQAERGGDPRRIADARKALDAVKAEEAALQARTGLPADAT</sequence>
<dbReference type="GO" id="GO:0043190">
    <property type="term" value="C:ATP-binding cassette (ABC) transporter complex"/>
    <property type="evidence" value="ECO:0007669"/>
    <property type="project" value="InterPro"/>
</dbReference>
<proteinExistence type="inferred from homology"/>
<dbReference type="SUPFAM" id="SSF53850">
    <property type="entry name" value="Periplasmic binding protein-like II"/>
    <property type="match status" value="1"/>
</dbReference>
<dbReference type="AlphaFoldDB" id="A0A2Z3HR04"/>
<dbReference type="EMBL" id="CP029479">
    <property type="protein sequence ID" value="AWM76546.1"/>
    <property type="molecule type" value="Genomic_DNA"/>
</dbReference>
<dbReference type="GO" id="GO:0055085">
    <property type="term" value="P:transmembrane transport"/>
    <property type="evidence" value="ECO:0007669"/>
    <property type="project" value="InterPro"/>
</dbReference>
<dbReference type="NCBIfam" id="TIGR01098">
    <property type="entry name" value="3A0109s03R"/>
    <property type="match status" value="1"/>
</dbReference>
<dbReference type="RefSeq" id="WP_110449115.1">
    <property type="nucleotide sequence ID" value="NZ_CP029479.1"/>
</dbReference>
<dbReference type="PANTHER" id="PTHR35841:SF1">
    <property type="entry name" value="PHOSPHONATES-BINDING PERIPLASMIC PROTEIN"/>
    <property type="match status" value="1"/>
</dbReference>
<dbReference type="PROSITE" id="PS51257">
    <property type="entry name" value="PROKAR_LIPOPROTEIN"/>
    <property type="match status" value="1"/>
</dbReference>
<accession>A0A2Z3HR04</accession>
<dbReference type="OrthoDB" id="9802896at2"/>
<dbReference type="Proteomes" id="UP000247763">
    <property type="component" value="Chromosome"/>
</dbReference>
<name>A0A2Z3HR04_9CAUL</name>
<dbReference type="InterPro" id="IPR005770">
    <property type="entry name" value="PhnD"/>
</dbReference>
<comment type="similarity">
    <text evidence="1">Belongs to the phosphate/phosphite/phosphonate binding protein family.</text>
</comment>
<evidence type="ECO:0000256" key="1">
    <source>
        <dbReference type="ARBA" id="ARBA00007162"/>
    </source>
</evidence>
<dbReference type="Pfam" id="PF12974">
    <property type="entry name" value="Phosphonate-bd"/>
    <property type="match status" value="1"/>
</dbReference>
<evidence type="ECO:0000256" key="2">
    <source>
        <dbReference type="ARBA" id="ARBA00022729"/>
    </source>
</evidence>
<organism evidence="3 4">
    <name type="scientific">Phenylobacterium parvum</name>
    <dbReference type="NCBI Taxonomy" id="2201350"/>
    <lineage>
        <taxon>Bacteria</taxon>
        <taxon>Pseudomonadati</taxon>
        <taxon>Pseudomonadota</taxon>
        <taxon>Alphaproteobacteria</taxon>
        <taxon>Caulobacterales</taxon>
        <taxon>Caulobacteraceae</taxon>
        <taxon>Phenylobacterium</taxon>
    </lineage>
</organism>
<evidence type="ECO:0000313" key="3">
    <source>
        <dbReference type="EMBL" id="AWM76546.1"/>
    </source>
</evidence>
<gene>
    <name evidence="3" type="ORF">HYN04_01445</name>
</gene>
<keyword evidence="2" id="KW-0732">Signal</keyword>
<keyword evidence="4" id="KW-1185">Reference proteome</keyword>
<protein>
    <submittedName>
        <fullName evidence="3">Phosphate/phosphite/phosphonate ABC transporter substrate-binding protein</fullName>
    </submittedName>
</protein>
<dbReference type="KEGG" id="phb:HYN04_01445"/>
<reference evidence="4" key="1">
    <citation type="submission" date="2018-05" db="EMBL/GenBank/DDBJ databases">
        <title>Genome sequencing of Phenylobacterium sp. HYN0004.</title>
        <authorList>
            <person name="Yi H."/>
            <person name="Baek C."/>
        </authorList>
    </citation>
    <scope>NUCLEOTIDE SEQUENCE [LARGE SCALE GENOMIC DNA]</scope>
    <source>
        <strain evidence="4">HYN0004</strain>
    </source>
</reference>
<dbReference type="PANTHER" id="PTHR35841">
    <property type="entry name" value="PHOSPHONATES-BINDING PERIPLASMIC PROTEIN"/>
    <property type="match status" value="1"/>
</dbReference>
<evidence type="ECO:0000313" key="4">
    <source>
        <dbReference type="Proteomes" id="UP000247763"/>
    </source>
</evidence>
<dbReference type="Gene3D" id="3.40.190.10">
    <property type="entry name" value="Periplasmic binding protein-like II"/>
    <property type="match status" value="2"/>
</dbReference>